<sequence length="220" mass="23650">MANVATSLHTTLVTKVLGSTLEALVTTTATNDIITSSVQAQSTSTKTITHTVLTTLTPSIQTPAPTSDPSSLSTKSTSSLNGTISQNQHHFPTTLVAILVTLLSLALVTTLLILLRRLGYLNVASPNPTTGEDPITVAIRREEQVRRKKDIEEAGGPGSRFYAPQLRHLVQLLGSKEEVRIDVQGQLKKARSWRWGRGMGMSEEEVAKGGADNNNNNGRV</sequence>
<protein>
    <submittedName>
        <fullName evidence="3">Uncharacterized protein</fullName>
    </submittedName>
</protein>
<keyword evidence="2" id="KW-1133">Transmembrane helix</keyword>
<accession>A0A4Z1P6U9</accession>
<feature type="region of interest" description="Disordered" evidence="1">
    <location>
        <begin position="58"/>
        <end position="81"/>
    </location>
</feature>
<feature type="compositionally biased region" description="Low complexity" evidence="1">
    <location>
        <begin position="65"/>
        <end position="80"/>
    </location>
</feature>
<proteinExistence type="predicted"/>
<evidence type="ECO:0000256" key="2">
    <source>
        <dbReference type="SAM" id="Phobius"/>
    </source>
</evidence>
<dbReference type="AlphaFoldDB" id="A0A4Z1P6U9"/>
<feature type="transmembrane region" description="Helical" evidence="2">
    <location>
        <begin position="95"/>
        <end position="115"/>
    </location>
</feature>
<keyword evidence="4" id="KW-1185">Reference proteome</keyword>
<comment type="caution">
    <text evidence="3">The sequence shown here is derived from an EMBL/GenBank/DDBJ whole genome shotgun (WGS) entry which is preliminary data.</text>
</comment>
<evidence type="ECO:0000256" key="1">
    <source>
        <dbReference type="SAM" id="MobiDB-lite"/>
    </source>
</evidence>
<evidence type="ECO:0000313" key="3">
    <source>
        <dbReference type="EMBL" id="TID23478.1"/>
    </source>
</evidence>
<dbReference type="EMBL" id="SNSC02000006">
    <property type="protein sequence ID" value="TID23478.1"/>
    <property type="molecule type" value="Genomic_DNA"/>
</dbReference>
<name>A0A4Z1P6U9_9PEZI</name>
<dbReference type="Proteomes" id="UP000298493">
    <property type="component" value="Unassembled WGS sequence"/>
</dbReference>
<organism evidence="3 4">
    <name type="scientific">Venturia nashicola</name>
    <dbReference type="NCBI Taxonomy" id="86259"/>
    <lineage>
        <taxon>Eukaryota</taxon>
        <taxon>Fungi</taxon>
        <taxon>Dikarya</taxon>
        <taxon>Ascomycota</taxon>
        <taxon>Pezizomycotina</taxon>
        <taxon>Dothideomycetes</taxon>
        <taxon>Pleosporomycetidae</taxon>
        <taxon>Venturiales</taxon>
        <taxon>Venturiaceae</taxon>
        <taxon>Venturia</taxon>
    </lineage>
</organism>
<gene>
    <name evidence="3" type="ORF">E6O75_ATG03114</name>
</gene>
<reference evidence="3 4" key="1">
    <citation type="submission" date="2019-04" db="EMBL/GenBank/DDBJ databases">
        <title>High contiguity whole genome sequence and gene annotation resource for two Venturia nashicola isolates.</title>
        <authorList>
            <person name="Prokchorchik M."/>
            <person name="Won K."/>
            <person name="Lee Y."/>
            <person name="Choi E.D."/>
            <person name="Segonzac C."/>
            <person name="Sohn K.H."/>
        </authorList>
    </citation>
    <scope>NUCLEOTIDE SEQUENCE [LARGE SCALE GENOMIC DNA]</scope>
    <source>
        <strain evidence="3 4">PRI2</strain>
    </source>
</reference>
<keyword evidence="2" id="KW-0472">Membrane</keyword>
<evidence type="ECO:0000313" key="4">
    <source>
        <dbReference type="Proteomes" id="UP000298493"/>
    </source>
</evidence>
<keyword evidence="2" id="KW-0812">Transmembrane</keyword>
<dbReference type="OrthoDB" id="10585321at2759"/>